<dbReference type="RefSeq" id="WP_264792332.1">
    <property type="nucleotide sequence ID" value="NZ_AP026867.1"/>
</dbReference>
<sequence length="154" mass="17794">MNLTAIINELETWIPKRELFNKEVTNSSIGWQISHSLKVINGVAKLLPKSNPADYKWQFNFARILILTTGNIPRGRAKAPKIVQPKEDEMTEDNLQELFAETKKNLAIALKTPPKAHFDHPYFGLLKRDKAFRFLAIHTRHHLKIIEDVAKRMN</sequence>
<reference evidence="1" key="1">
    <citation type="submission" date="2022-09" db="EMBL/GenBank/DDBJ databases">
        <title>Aureispira anguillicida sp. nov., isolated from Leptocephalus of Japanese eel Anguilla japonica.</title>
        <authorList>
            <person name="Yuasa K."/>
            <person name="Mekata T."/>
            <person name="Ikunari K."/>
        </authorList>
    </citation>
    <scope>NUCLEOTIDE SEQUENCE</scope>
    <source>
        <strain evidence="1">EL160426</strain>
    </source>
</reference>
<dbReference type="InterPro" id="IPR034660">
    <property type="entry name" value="DinB/YfiT-like"/>
</dbReference>
<organism evidence="1 2">
    <name type="scientific">Aureispira anguillae</name>
    <dbReference type="NCBI Taxonomy" id="2864201"/>
    <lineage>
        <taxon>Bacteria</taxon>
        <taxon>Pseudomonadati</taxon>
        <taxon>Bacteroidota</taxon>
        <taxon>Saprospiria</taxon>
        <taxon>Saprospirales</taxon>
        <taxon>Saprospiraceae</taxon>
        <taxon>Aureispira</taxon>
    </lineage>
</organism>
<dbReference type="EMBL" id="AP026867">
    <property type="protein sequence ID" value="BDS11125.1"/>
    <property type="molecule type" value="Genomic_DNA"/>
</dbReference>
<gene>
    <name evidence="1" type="ORF">AsAng_0018360</name>
</gene>
<evidence type="ECO:0008006" key="3">
    <source>
        <dbReference type="Google" id="ProtNLM"/>
    </source>
</evidence>
<evidence type="ECO:0000313" key="2">
    <source>
        <dbReference type="Proteomes" id="UP001060919"/>
    </source>
</evidence>
<keyword evidence="2" id="KW-1185">Reference proteome</keyword>
<proteinExistence type="predicted"/>
<dbReference type="KEGG" id="aup:AsAng_0018360"/>
<evidence type="ECO:0000313" key="1">
    <source>
        <dbReference type="EMBL" id="BDS11125.1"/>
    </source>
</evidence>
<dbReference type="AlphaFoldDB" id="A0A916DSD8"/>
<dbReference type="Proteomes" id="UP001060919">
    <property type="component" value="Chromosome"/>
</dbReference>
<protein>
    <recommendedName>
        <fullName evidence="3">DinB-like domain-containing protein</fullName>
    </recommendedName>
</protein>
<dbReference type="Gene3D" id="1.20.120.450">
    <property type="entry name" value="dinb family like domain"/>
    <property type="match status" value="1"/>
</dbReference>
<name>A0A916DSD8_9BACT</name>
<accession>A0A916DSD8</accession>